<keyword evidence="4" id="KW-0378">Hydrolase</keyword>
<keyword evidence="3" id="KW-0479">Metal-binding</keyword>
<dbReference type="Gene3D" id="3.30.2010.10">
    <property type="entry name" value="Metalloproteases ('zincins'), catalytic domain"/>
    <property type="match status" value="1"/>
</dbReference>
<evidence type="ECO:0000256" key="7">
    <source>
        <dbReference type="PROSITE-ProRule" id="PRU00339"/>
    </source>
</evidence>
<comment type="caution">
    <text evidence="10">The sequence shown here is derived from an EMBL/GenBank/DDBJ whole genome shotgun (WGS) entry which is preliminary data.</text>
</comment>
<dbReference type="GO" id="GO:0008237">
    <property type="term" value="F:metallopeptidase activity"/>
    <property type="evidence" value="ECO:0007669"/>
    <property type="project" value="UniProtKB-KW"/>
</dbReference>
<keyword evidence="11" id="KW-1185">Reference proteome</keyword>
<dbReference type="InterPro" id="IPR001915">
    <property type="entry name" value="Peptidase_M48"/>
</dbReference>
<evidence type="ECO:0000259" key="9">
    <source>
        <dbReference type="Pfam" id="PF01435"/>
    </source>
</evidence>
<protein>
    <submittedName>
        <fullName evidence="10">M48 family metalloprotease</fullName>
    </submittedName>
</protein>
<dbReference type="SUPFAM" id="SSF48452">
    <property type="entry name" value="TPR-like"/>
    <property type="match status" value="1"/>
</dbReference>
<keyword evidence="8" id="KW-0732">Signal</keyword>
<evidence type="ECO:0000313" key="11">
    <source>
        <dbReference type="Proteomes" id="UP000777935"/>
    </source>
</evidence>
<evidence type="ECO:0000256" key="8">
    <source>
        <dbReference type="SAM" id="SignalP"/>
    </source>
</evidence>
<keyword evidence="5" id="KW-0862">Zinc</keyword>
<proteinExistence type="predicted"/>
<evidence type="ECO:0000256" key="1">
    <source>
        <dbReference type="ARBA" id="ARBA00001947"/>
    </source>
</evidence>
<dbReference type="PANTHER" id="PTHR22726:SF1">
    <property type="entry name" value="METALLOENDOPEPTIDASE OMA1, MITOCHONDRIAL"/>
    <property type="match status" value="1"/>
</dbReference>
<feature type="signal peptide" evidence="8">
    <location>
        <begin position="1"/>
        <end position="23"/>
    </location>
</feature>
<keyword evidence="7" id="KW-0802">TPR repeat</keyword>
<dbReference type="PANTHER" id="PTHR22726">
    <property type="entry name" value="METALLOENDOPEPTIDASE OMA1"/>
    <property type="match status" value="1"/>
</dbReference>
<dbReference type="Gene3D" id="1.25.40.10">
    <property type="entry name" value="Tetratricopeptide repeat domain"/>
    <property type="match status" value="1"/>
</dbReference>
<feature type="chain" id="PRO_5045500692" evidence="8">
    <location>
        <begin position="24"/>
        <end position="446"/>
    </location>
</feature>
<evidence type="ECO:0000256" key="5">
    <source>
        <dbReference type="ARBA" id="ARBA00022833"/>
    </source>
</evidence>
<dbReference type="InterPro" id="IPR011990">
    <property type="entry name" value="TPR-like_helical_dom_sf"/>
</dbReference>
<evidence type="ECO:0000256" key="3">
    <source>
        <dbReference type="ARBA" id="ARBA00022723"/>
    </source>
</evidence>
<evidence type="ECO:0000313" key="10">
    <source>
        <dbReference type="EMBL" id="NSX55776.1"/>
    </source>
</evidence>
<accession>A0ABX2IYR3</accession>
<dbReference type="Pfam" id="PF01435">
    <property type="entry name" value="Peptidase_M48"/>
    <property type="match status" value="1"/>
</dbReference>
<feature type="domain" description="Peptidase M48" evidence="9">
    <location>
        <begin position="28"/>
        <end position="220"/>
    </location>
</feature>
<organism evidence="10 11">
    <name type="scientific">Parasulfitobacter algicola</name>
    <dbReference type="NCBI Taxonomy" id="2614809"/>
    <lineage>
        <taxon>Bacteria</taxon>
        <taxon>Pseudomonadati</taxon>
        <taxon>Pseudomonadota</taxon>
        <taxon>Alphaproteobacteria</taxon>
        <taxon>Rhodobacterales</taxon>
        <taxon>Roseobacteraceae</taxon>
        <taxon>Parasulfitobacter</taxon>
    </lineage>
</organism>
<dbReference type="CDD" id="cd07324">
    <property type="entry name" value="M48C_Oma1-like"/>
    <property type="match status" value="1"/>
</dbReference>
<evidence type="ECO:0000256" key="4">
    <source>
        <dbReference type="ARBA" id="ARBA00022801"/>
    </source>
</evidence>
<dbReference type="PROSITE" id="PS50005">
    <property type="entry name" value="TPR"/>
    <property type="match status" value="1"/>
</dbReference>
<gene>
    <name evidence="10" type="ORF">HRQ87_13290</name>
</gene>
<evidence type="ECO:0000256" key="6">
    <source>
        <dbReference type="ARBA" id="ARBA00023049"/>
    </source>
</evidence>
<dbReference type="EMBL" id="JABUFE010000008">
    <property type="protein sequence ID" value="NSX55776.1"/>
    <property type="molecule type" value="Genomic_DNA"/>
</dbReference>
<dbReference type="Proteomes" id="UP000777935">
    <property type="component" value="Unassembled WGS sequence"/>
</dbReference>
<dbReference type="InterPro" id="IPR019734">
    <property type="entry name" value="TPR_rpt"/>
</dbReference>
<dbReference type="RefSeq" id="WP_174138931.1">
    <property type="nucleotide sequence ID" value="NZ_JABUFE010000008.1"/>
</dbReference>
<dbReference type="InterPro" id="IPR051156">
    <property type="entry name" value="Mito/Outer_Membr_Metalloprot"/>
</dbReference>
<sequence>MRRFITIVFLAMSLLITAPMAKAVTFLRDAEVERGLSELARPILLAAGLNPSSVRIILIDDENLNAFVIDGRAIFIHSGLVMKLQRPEELQAVIAHEAAHIANGHMTRRMTNFQNARLASAISLGVAIAAGAAGADPDVAGGIAMGGNASARGVFLGHTRSEEASADESGVRYMVRAGVDPNGAVTLLEIFKDQEYVTSGRQNPYARTHPLSSDRYRRMQGFAASYKGRIKPNPQAEAWFAIVQGKLSAFKRSPRWTLRRVGNKSDQVSVMRRAVAYHRQPNTKRAISEINRLVAVAPSSPYVHELKGQILLESRQFQAAVNSYGKAVNLAPNQPLILSGYGKALLALDTRDSVRKALPILEKARSRDPYNPRVLRDLGVAYAKTGQRGMASLVTAESYALRGRLADAGIHAKRAADLLPNGSASARRAQDILRASEGAKRQRNGG</sequence>
<reference evidence="10 11" key="1">
    <citation type="submission" date="2020-06" db="EMBL/GenBank/DDBJ databases">
        <title>Sulfitobacter algicola sp. nov., isolated from green algae.</title>
        <authorList>
            <person name="Wang C."/>
        </authorList>
    </citation>
    <scope>NUCLEOTIDE SEQUENCE [LARGE SCALE GENOMIC DNA]</scope>
    <source>
        <strain evidence="10 11">1151</strain>
    </source>
</reference>
<name>A0ABX2IYR3_9RHOB</name>
<evidence type="ECO:0000256" key="2">
    <source>
        <dbReference type="ARBA" id="ARBA00022670"/>
    </source>
</evidence>
<comment type="cofactor">
    <cofactor evidence="1">
        <name>Zn(2+)</name>
        <dbReference type="ChEBI" id="CHEBI:29105"/>
    </cofactor>
</comment>
<keyword evidence="2" id="KW-0645">Protease</keyword>
<keyword evidence="6 10" id="KW-0482">Metalloprotease</keyword>
<feature type="repeat" description="TPR" evidence="7">
    <location>
        <begin position="301"/>
        <end position="334"/>
    </location>
</feature>